<evidence type="ECO:0000313" key="3">
    <source>
        <dbReference type="Proteomes" id="UP000023152"/>
    </source>
</evidence>
<sequence length="164" mass="17640">MKTFFVGKLLSRSGEDGAHLPAEGVNTCLHFFLFLFDYTNLYPLVVNESKKSNKAKKVHLTNTPSSSVSPKQSPKQGIKLWTKESESGTSNSLEVRLARGLSGSSNRKDARDVHSSPSMKMDSTNKNHHMSSSSSNASIGSVSMSVSGGSVTSSSNNPTKKSKQ</sequence>
<protein>
    <submittedName>
        <fullName evidence="2">Uncharacterized protein</fullName>
    </submittedName>
</protein>
<name>X6N7I6_RETFI</name>
<feature type="compositionally biased region" description="Low complexity" evidence="1">
    <location>
        <begin position="131"/>
        <end position="164"/>
    </location>
</feature>
<feature type="compositionally biased region" description="Polar residues" evidence="1">
    <location>
        <begin position="115"/>
        <end position="124"/>
    </location>
</feature>
<accession>X6N7I6</accession>
<dbReference type="AlphaFoldDB" id="X6N7I6"/>
<proteinExistence type="predicted"/>
<organism evidence="2 3">
    <name type="scientific">Reticulomyxa filosa</name>
    <dbReference type="NCBI Taxonomy" id="46433"/>
    <lineage>
        <taxon>Eukaryota</taxon>
        <taxon>Sar</taxon>
        <taxon>Rhizaria</taxon>
        <taxon>Retaria</taxon>
        <taxon>Foraminifera</taxon>
        <taxon>Monothalamids</taxon>
        <taxon>Reticulomyxidae</taxon>
        <taxon>Reticulomyxa</taxon>
    </lineage>
</organism>
<evidence type="ECO:0000313" key="2">
    <source>
        <dbReference type="EMBL" id="ETO22250.1"/>
    </source>
</evidence>
<feature type="non-terminal residue" evidence="2">
    <location>
        <position position="164"/>
    </location>
</feature>
<feature type="compositionally biased region" description="Low complexity" evidence="1">
    <location>
        <begin position="64"/>
        <end position="76"/>
    </location>
</feature>
<reference evidence="2 3" key="1">
    <citation type="journal article" date="2013" name="Curr. Biol.">
        <title>The Genome of the Foraminiferan Reticulomyxa filosa.</title>
        <authorList>
            <person name="Glockner G."/>
            <person name="Hulsmann N."/>
            <person name="Schleicher M."/>
            <person name="Noegel A.A."/>
            <person name="Eichinger L."/>
            <person name="Gallinger C."/>
            <person name="Pawlowski J."/>
            <person name="Sierra R."/>
            <person name="Euteneuer U."/>
            <person name="Pillet L."/>
            <person name="Moustafa A."/>
            <person name="Platzer M."/>
            <person name="Groth M."/>
            <person name="Szafranski K."/>
            <person name="Schliwa M."/>
        </authorList>
    </citation>
    <scope>NUCLEOTIDE SEQUENCE [LARGE SCALE GENOMIC DNA]</scope>
</reference>
<dbReference type="EMBL" id="ASPP01010890">
    <property type="protein sequence ID" value="ETO22250.1"/>
    <property type="molecule type" value="Genomic_DNA"/>
</dbReference>
<keyword evidence="3" id="KW-1185">Reference proteome</keyword>
<evidence type="ECO:0000256" key="1">
    <source>
        <dbReference type="SAM" id="MobiDB-lite"/>
    </source>
</evidence>
<feature type="region of interest" description="Disordered" evidence="1">
    <location>
        <begin position="52"/>
        <end position="164"/>
    </location>
</feature>
<comment type="caution">
    <text evidence="2">The sequence shown here is derived from an EMBL/GenBank/DDBJ whole genome shotgun (WGS) entry which is preliminary data.</text>
</comment>
<gene>
    <name evidence="2" type="ORF">RFI_14953</name>
</gene>
<dbReference type="Proteomes" id="UP000023152">
    <property type="component" value="Unassembled WGS sequence"/>
</dbReference>